<evidence type="ECO:0000256" key="1">
    <source>
        <dbReference type="ARBA" id="ARBA00007664"/>
    </source>
</evidence>
<dbReference type="InterPro" id="IPR009003">
    <property type="entry name" value="Peptidase_S1_PA"/>
</dbReference>
<dbReference type="Pfam" id="PF00089">
    <property type="entry name" value="Trypsin"/>
    <property type="match status" value="1"/>
</dbReference>
<dbReference type="Proteomes" id="UP001227101">
    <property type="component" value="Chromosome"/>
</dbReference>
<feature type="chain" id="PRO_5046605525" evidence="3">
    <location>
        <begin position="30"/>
        <end position="516"/>
    </location>
</feature>
<dbReference type="SUPFAM" id="SSF50934">
    <property type="entry name" value="Tachylectin-2"/>
    <property type="match status" value="1"/>
</dbReference>
<evidence type="ECO:0000256" key="2">
    <source>
        <dbReference type="ARBA" id="ARBA00023157"/>
    </source>
</evidence>
<keyword evidence="3" id="KW-0732">Signal</keyword>
<dbReference type="PANTHER" id="PTHR24276">
    <property type="entry name" value="POLYSERASE-RELATED"/>
    <property type="match status" value="1"/>
</dbReference>
<evidence type="ECO:0000259" key="4">
    <source>
        <dbReference type="PROSITE" id="PS50240"/>
    </source>
</evidence>
<comment type="similarity">
    <text evidence="1">Belongs to the peptidase S1 family.</text>
</comment>
<dbReference type="Gene3D" id="2.115.10.10">
    <property type="entry name" value="Tachylectin 2"/>
    <property type="match status" value="1"/>
</dbReference>
<dbReference type="InterPro" id="IPR043504">
    <property type="entry name" value="Peptidase_S1_PA_chymotrypsin"/>
</dbReference>
<reference evidence="5 6" key="1">
    <citation type="submission" date="2023-06" db="EMBL/GenBank/DDBJ databases">
        <authorList>
            <person name="Oyuntsetseg B."/>
            <person name="Kim S.B."/>
        </authorList>
    </citation>
    <scope>NUCLEOTIDE SEQUENCE [LARGE SCALE GENOMIC DNA]</scope>
    <source>
        <strain evidence="5 6">2-2</strain>
    </source>
</reference>
<dbReference type="PROSITE" id="PS50240">
    <property type="entry name" value="TRYPSIN_DOM"/>
    <property type="match status" value="1"/>
</dbReference>
<evidence type="ECO:0000313" key="6">
    <source>
        <dbReference type="Proteomes" id="UP001227101"/>
    </source>
</evidence>
<dbReference type="PRINTS" id="PR00722">
    <property type="entry name" value="CHYMOTRYPSIN"/>
</dbReference>
<dbReference type="EMBL" id="CP127173">
    <property type="protein sequence ID" value="WIV57050.1"/>
    <property type="molecule type" value="Genomic_DNA"/>
</dbReference>
<sequence>MRPRGRTRFTALSTTVLAAGLLSATPADALSGGTTVPVGTHPFLARITTPTKACSGALIDPSWLLTSATCLTPTASGAASEAATITVGDVDLGTGAGHTTKVAKVVRRTDRDVVLAKLETAATGVTLATVGTTAPRAGETLQVAGFGRTATDWVPARPRVAPFTVSSVDGATVSVSSADGVDTCKGDAGGPAFRVSGGTAEVVALSSASWQHGCLDVTETRQGGTETRVDDLGAWIGKQIVPTPVSCPAGAAIWNARADGSLWRYVHLDPAGGAVSWSQPSSPIGSGWDGRTLAGRGGVIWDVHRNHGAGDPYASGSLKRWVYSTTSGWSGGNQVGSGWDRYLTAEYKNRITVDERNRIFMVDDQGRLKVYLWDDATGQWVNGVGDVLDTGWGRFDSVTAAGDGVLYARKPTGELFRFKYDFATSSWTQKDKPVGVGWQMFSEIFSPGADILYGRGSTGTSPWDGQPGPVLRWYRHSDNTDTWAPSGPDHMGVTIGSGWNTKIHVTSAPDSCALAG</sequence>
<dbReference type="Pfam" id="PF14517">
    <property type="entry name" value="Tachylectin"/>
    <property type="match status" value="1"/>
</dbReference>
<dbReference type="SUPFAM" id="SSF50494">
    <property type="entry name" value="Trypsin-like serine proteases"/>
    <property type="match status" value="1"/>
</dbReference>
<evidence type="ECO:0000256" key="3">
    <source>
        <dbReference type="SAM" id="SignalP"/>
    </source>
</evidence>
<proteinExistence type="inferred from homology"/>
<accession>A0ABY8XN19</accession>
<feature type="domain" description="Peptidase S1" evidence="4">
    <location>
        <begin position="30"/>
        <end position="241"/>
    </location>
</feature>
<dbReference type="SMART" id="SM00020">
    <property type="entry name" value="Tryp_SPc"/>
    <property type="match status" value="1"/>
</dbReference>
<gene>
    <name evidence="5" type="ORF">QP939_51300</name>
</gene>
<keyword evidence="2" id="KW-1015">Disulfide bond</keyword>
<organism evidence="5 6">
    <name type="scientific">Amycolatopsis nalaikhensis</name>
    <dbReference type="NCBI Taxonomy" id="715472"/>
    <lineage>
        <taxon>Bacteria</taxon>
        <taxon>Bacillati</taxon>
        <taxon>Actinomycetota</taxon>
        <taxon>Actinomycetes</taxon>
        <taxon>Pseudonocardiales</taxon>
        <taxon>Pseudonocardiaceae</taxon>
        <taxon>Amycolatopsis</taxon>
    </lineage>
</organism>
<dbReference type="PANTHER" id="PTHR24276:SF98">
    <property type="entry name" value="FI18310P1-RELATED"/>
    <property type="match status" value="1"/>
</dbReference>
<keyword evidence="6" id="KW-1185">Reference proteome</keyword>
<name>A0ABY8XN19_9PSEU</name>
<dbReference type="InterPro" id="IPR001314">
    <property type="entry name" value="Peptidase_S1A"/>
</dbReference>
<dbReference type="InterPro" id="IPR001254">
    <property type="entry name" value="Trypsin_dom"/>
</dbReference>
<dbReference type="InterPro" id="IPR036813">
    <property type="entry name" value="Tachylectin2_sf"/>
</dbReference>
<dbReference type="InterPro" id="IPR050430">
    <property type="entry name" value="Peptidase_S1"/>
</dbReference>
<feature type="signal peptide" evidence="3">
    <location>
        <begin position="1"/>
        <end position="29"/>
    </location>
</feature>
<evidence type="ECO:0000313" key="5">
    <source>
        <dbReference type="EMBL" id="WIV57050.1"/>
    </source>
</evidence>
<dbReference type="Gene3D" id="2.40.10.10">
    <property type="entry name" value="Trypsin-like serine proteases"/>
    <property type="match status" value="1"/>
</dbReference>
<dbReference type="InterPro" id="IPR023294">
    <property type="entry name" value="Tachylectin2"/>
</dbReference>
<dbReference type="RefSeq" id="WP_285454268.1">
    <property type="nucleotide sequence ID" value="NZ_CP127173.1"/>
</dbReference>
<protein>
    <submittedName>
        <fullName evidence="5">Tachylectin-related carbohydrate-binding protein</fullName>
    </submittedName>
</protein>